<dbReference type="Pfam" id="PF01223">
    <property type="entry name" value="Endonuclease_NS"/>
    <property type="match status" value="3"/>
</dbReference>
<keyword evidence="3" id="KW-0255">Endonuclease</keyword>
<dbReference type="InterPro" id="IPR040255">
    <property type="entry name" value="Non-specific_endonuclease"/>
</dbReference>
<dbReference type="SMART" id="SM00477">
    <property type="entry name" value="NUC"/>
    <property type="match status" value="2"/>
</dbReference>
<dbReference type="SUPFAM" id="SSF54060">
    <property type="entry name" value="His-Me finger endonucleases"/>
    <property type="match status" value="5"/>
</dbReference>
<dbReference type="SMART" id="SM00892">
    <property type="entry name" value="Endonuclease_NS"/>
    <property type="match status" value="2"/>
</dbReference>
<evidence type="ECO:0000256" key="5">
    <source>
        <dbReference type="PIRSR" id="PIRSR640255-2"/>
    </source>
</evidence>
<feature type="domain" description="ENPP1-3/EXOG-like endonuclease/phosphodiesterase" evidence="6">
    <location>
        <begin position="248"/>
        <end position="428"/>
    </location>
</feature>
<feature type="domain" description="DNA/RNA non-specific endonuclease/pyrophosphatase/phosphodiesterase" evidence="7">
    <location>
        <begin position="6"/>
        <end position="188"/>
    </location>
</feature>
<evidence type="ECO:0000313" key="9">
    <source>
        <dbReference type="Proteomes" id="UP001187531"/>
    </source>
</evidence>
<keyword evidence="9" id="KW-1185">Reference proteome</keyword>
<evidence type="ECO:0000256" key="1">
    <source>
        <dbReference type="ARBA" id="ARBA00010052"/>
    </source>
</evidence>
<evidence type="ECO:0000259" key="6">
    <source>
        <dbReference type="SMART" id="SM00477"/>
    </source>
</evidence>
<evidence type="ECO:0000256" key="3">
    <source>
        <dbReference type="ARBA" id="ARBA00022759"/>
    </source>
</evidence>
<dbReference type="GO" id="GO:0000014">
    <property type="term" value="F:single-stranded DNA endodeoxyribonuclease activity"/>
    <property type="evidence" value="ECO:0007669"/>
    <property type="project" value="TreeGrafter"/>
</dbReference>
<dbReference type="EMBL" id="JAVRJZ010000157">
    <property type="protein sequence ID" value="KAK2702840.1"/>
    <property type="molecule type" value="Genomic_DNA"/>
</dbReference>
<dbReference type="GO" id="GO:0046872">
    <property type="term" value="F:metal ion binding"/>
    <property type="evidence" value="ECO:0007669"/>
    <property type="project" value="UniProtKB-KW"/>
</dbReference>
<feature type="active site" description="Proton acceptor" evidence="4">
    <location>
        <position position="283"/>
    </location>
</feature>
<accession>A0AA88L088</accession>
<dbReference type="InterPro" id="IPR044929">
    <property type="entry name" value="DNA/RNA_non-sp_Endonuclease_sf"/>
</dbReference>
<dbReference type="AlphaFoldDB" id="A0AA88L088"/>
<dbReference type="CDD" id="cd00091">
    <property type="entry name" value="NUC"/>
    <property type="match status" value="1"/>
</dbReference>
<dbReference type="PANTHER" id="PTHR13966:SF5">
    <property type="entry name" value="ENDONUCLEASE G, MITOCHONDRIAL"/>
    <property type="match status" value="1"/>
</dbReference>
<comment type="similarity">
    <text evidence="1">Belongs to the DNA/RNA non-specific endonuclease family.</text>
</comment>
<dbReference type="GO" id="GO:0005743">
    <property type="term" value="C:mitochondrial inner membrane"/>
    <property type="evidence" value="ECO:0007669"/>
    <property type="project" value="TreeGrafter"/>
</dbReference>
<comment type="caution">
    <text evidence="8">The sequence shown here is derived from an EMBL/GenBank/DDBJ whole genome shotgun (WGS) entry which is preliminary data.</text>
</comment>
<evidence type="ECO:0000256" key="4">
    <source>
        <dbReference type="PIRSR" id="PIRSR640255-1"/>
    </source>
</evidence>
<dbReference type="GO" id="GO:0006309">
    <property type="term" value="P:apoptotic DNA fragmentation"/>
    <property type="evidence" value="ECO:0007669"/>
    <property type="project" value="TreeGrafter"/>
</dbReference>
<dbReference type="GO" id="GO:0003676">
    <property type="term" value="F:nucleic acid binding"/>
    <property type="evidence" value="ECO:0007669"/>
    <property type="project" value="InterPro"/>
</dbReference>
<proteinExistence type="inferred from homology"/>
<gene>
    <name evidence="8" type="ORF">QYM36_018571</name>
</gene>
<dbReference type="Gene3D" id="3.40.570.10">
    <property type="entry name" value="Extracellular Endonuclease, subunit A"/>
    <property type="match status" value="5"/>
</dbReference>
<dbReference type="InterPro" id="IPR044925">
    <property type="entry name" value="His-Me_finger_sf"/>
</dbReference>
<keyword evidence="2" id="KW-0540">Nuclease</keyword>
<dbReference type="GO" id="GO:0005634">
    <property type="term" value="C:nucleus"/>
    <property type="evidence" value="ECO:0007669"/>
    <property type="project" value="TreeGrafter"/>
</dbReference>
<evidence type="ECO:0000313" key="8">
    <source>
        <dbReference type="EMBL" id="KAK2702840.1"/>
    </source>
</evidence>
<sequence>MSTKDQKEHKVANPQCNINESLLQQLNGAANGGMSEDYCVIDIPTEEAVALNTDYKGSGFDQGHLAAAGNHKKCQQDMNETFVLSNIAPQVGEGFNRDKWNDLERYIRKQTKTIKTFMALNTDYKGSGFDQGHLAAAGNHKKCQQDMNETFVLSNIAPQVGEGFNRDKALNTDYKGSGFDKGHLAAAGNLKKCQQDMNETFVLSNITPQVGEGFNRDKALNTDYKGGGFDQGHLAAAGNHKKCQQDMNETFVLSNIAPQVGEGFNRDKALNTDYKGSGFDQGHLAAAGNHKKCQQYMNETFVFSNIAPQVGEGFNRDKWNDLERYIRKQTKNYKNIYVCTGPLFLTQKEGDRKLYVKYQVIGTNNVAVPTHFYKVYAYENVKNELELEAFVMPNQPIGHKISVKNFLVPPETVERASGPLFFDRLSRSKLKIINSKKYKTCTVF</sequence>
<keyword evidence="5" id="KW-0479">Metal-binding</keyword>
<dbReference type="InterPro" id="IPR001604">
    <property type="entry name" value="Endo_G_ENPP1-like_dom"/>
</dbReference>
<evidence type="ECO:0008006" key="10">
    <source>
        <dbReference type="Google" id="ProtNLM"/>
    </source>
</evidence>
<reference evidence="8" key="1">
    <citation type="submission" date="2023-07" db="EMBL/GenBank/DDBJ databases">
        <title>Chromosome-level genome assembly of Artemia franciscana.</title>
        <authorList>
            <person name="Jo E."/>
        </authorList>
    </citation>
    <scope>NUCLEOTIDE SEQUENCE</scope>
    <source>
        <tissue evidence="8">Whole body</tissue>
    </source>
</reference>
<name>A0AA88L088_ARTSF</name>
<evidence type="ECO:0000259" key="7">
    <source>
        <dbReference type="SMART" id="SM00892"/>
    </source>
</evidence>
<dbReference type="PANTHER" id="PTHR13966">
    <property type="entry name" value="ENDONUCLEASE RELATED"/>
    <property type="match status" value="1"/>
</dbReference>
<feature type="domain" description="ENPP1-3/EXOG-like endonuclease/phosphodiesterase" evidence="6">
    <location>
        <begin position="17"/>
        <end position="175"/>
    </location>
</feature>
<dbReference type="GO" id="GO:0004521">
    <property type="term" value="F:RNA endonuclease activity"/>
    <property type="evidence" value="ECO:0007669"/>
    <property type="project" value="TreeGrafter"/>
</dbReference>
<organism evidence="8 9">
    <name type="scientific">Artemia franciscana</name>
    <name type="common">Brine shrimp</name>
    <name type="synonym">Artemia sanfranciscana</name>
    <dbReference type="NCBI Taxonomy" id="6661"/>
    <lineage>
        <taxon>Eukaryota</taxon>
        <taxon>Metazoa</taxon>
        <taxon>Ecdysozoa</taxon>
        <taxon>Arthropoda</taxon>
        <taxon>Crustacea</taxon>
        <taxon>Branchiopoda</taxon>
        <taxon>Anostraca</taxon>
        <taxon>Artemiidae</taxon>
        <taxon>Artemia</taxon>
    </lineage>
</organism>
<feature type="binding site" evidence="5">
    <location>
        <position position="315"/>
    </location>
    <ligand>
        <name>Mg(2+)</name>
        <dbReference type="ChEBI" id="CHEBI:18420"/>
        <note>catalytic</note>
    </ligand>
</feature>
<keyword evidence="3" id="KW-0378">Hydrolase</keyword>
<dbReference type="InterPro" id="IPR020821">
    <property type="entry name" value="ENPP1-3/EXOG-like_nuc-like"/>
</dbReference>
<evidence type="ECO:0000256" key="2">
    <source>
        <dbReference type="ARBA" id="ARBA00022722"/>
    </source>
</evidence>
<feature type="domain" description="DNA/RNA non-specific endonuclease/pyrophosphatase/phosphodiesterase" evidence="7">
    <location>
        <begin position="239"/>
        <end position="428"/>
    </location>
</feature>
<protein>
    <recommendedName>
        <fullName evidence="10">Endonuclease</fullName>
    </recommendedName>
</protein>
<dbReference type="Proteomes" id="UP001187531">
    <property type="component" value="Unassembled WGS sequence"/>
</dbReference>